<dbReference type="InterPro" id="IPR027417">
    <property type="entry name" value="P-loop_NTPase"/>
</dbReference>
<dbReference type="GO" id="GO:0005525">
    <property type="term" value="F:GTP binding"/>
    <property type="evidence" value="ECO:0007669"/>
    <property type="project" value="UniProtKB-KW"/>
</dbReference>
<evidence type="ECO:0000313" key="3">
    <source>
        <dbReference type="EMBL" id="CAE0231820.1"/>
    </source>
</evidence>
<organism evidence="3">
    <name type="scientific">Strombidium rassoulzadegani</name>
    <dbReference type="NCBI Taxonomy" id="1082188"/>
    <lineage>
        <taxon>Eukaryota</taxon>
        <taxon>Sar</taxon>
        <taxon>Alveolata</taxon>
        <taxon>Ciliophora</taxon>
        <taxon>Intramacronucleata</taxon>
        <taxon>Spirotrichea</taxon>
        <taxon>Oligotrichia</taxon>
        <taxon>Strombidiidae</taxon>
        <taxon>Strombidium</taxon>
    </lineage>
</organism>
<dbReference type="PROSITE" id="PS51421">
    <property type="entry name" value="RAS"/>
    <property type="match status" value="1"/>
</dbReference>
<name>A0A7S3CLT4_9SPIT</name>
<reference evidence="3" key="1">
    <citation type="submission" date="2021-01" db="EMBL/GenBank/DDBJ databases">
        <authorList>
            <person name="Corre E."/>
            <person name="Pelletier E."/>
            <person name="Niang G."/>
            <person name="Scheremetjew M."/>
            <person name="Finn R."/>
            <person name="Kale V."/>
            <person name="Holt S."/>
            <person name="Cochrane G."/>
            <person name="Meng A."/>
            <person name="Brown T."/>
            <person name="Cohen L."/>
        </authorList>
    </citation>
    <scope>NUCLEOTIDE SEQUENCE</scope>
    <source>
        <strain evidence="3">Ras09</strain>
    </source>
</reference>
<protein>
    <submittedName>
        <fullName evidence="3">Uncharacterized protein</fullName>
    </submittedName>
</protein>
<accession>A0A7S3CLT4</accession>
<evidence type="ECO:0000256" key="1">
    <source>
        <dbReference type="ARBA" id="ARBA00022741"/>
    </source>
</evidence>
<proteinExistence type="predicted"/>
<keyword evidence="1" id="KW-0547">Nucleotide-binding</keyword>
<dbReference type="InterPro" id="IPR001806">
    <property type="entry name" value="Small_GTPase"/>
</dbReference>
<dbReference type="PANTHER" id="PTHR47977">
    <property type="entry name" value="RAS-RELATED PROTEIN RAB"/>
    <property type="match status" value="1"/>
</dbReference>
<dbReference type="SUPFAM" id="SSF52540">
    <property type="entry name" value="P-loop containing nucleoside triphosphate hydrolases"/>
    <property type="match status" value="1"/>
</dbReference>
<dbReference type="PROSITE" id="PS51419">
    <property type="entry name" value="RAB"/>
    <property type="match status" value="1"/>
</dbReference>
<dbReference type="InterPro" id="IPR050227">
    <property type="entry name" value="Rab"/>
</dbReference>
<evidence type="ECO:0000256" key="2">
    <source>
        <dbReference type="ARBA" id="ARBA00023134"/>
    </source>
</evidence>
<dbReference type="Pfam" id="PF00071">
    <property type="entry name" value="Ras"/>
    <property type="match status" value="1"/>
</dbReference>
<dbReference type="AlphaFoldDB" id="A0A7S3CLT4"/>
<dbReference type="SMART" id="SM00175">
    <property type="entry name" value="RAB"/>
    <property type="match status" value="1"/>
</dbReference>
<dbReference type="GO" id="GO:0003924">
    <property type="term" value="F:GTPase activity"/>
    <property type="evidence" value="ECO:0007669"/>
    <property type="project" value="InterPro"/>
</dbReference>
<sequence>MYRSMIKMYYRGVSVAIVVYDVGDRDSFECVGEWLNDVREKQQQRVLQSQDSGPPSYKECVYYVIGNKCDLDDEDKRQVAYEEGEQWVKDYVYENCERDDEIDISFMEVSAKNGTNISLLFEEISSKLLDRHNHMLKAKGIKNKFIVDPSHNLSYNFNQNSQISSEGPGSNRIEIVDLTHDQKQKQAKKDDSCCKSC</sequence>
<dbReference type="Gene3D" id="3.40.50.300">
    <property type="entry name" value="P-loop containing nucleotide triphosphate hydrolases"/>
    <property type="match status" value="1"/>
</dbReference>
<dbReference type="EMBL" id="HBIA01007069">
    <property type="protein sequence ID" value="CAE0231820.1"/>
    <property type="molecule type" value="Transcribed_RNA"/>
</dbReference>
<keyword evidence="2" id="KW-0342">GTP-binding</keyword>
<gene>
    <name evidence="3" type="ORF">SRAS04492_LOCUS3618</name>
</gene>
<dbReference type="CDD" id="cd00154">
    <property type="entry name" value="Rab"/>
    <property type="match status" value="1"/>
</dbReference>
<dbReference type="SMART" id="SM00173">
    <property type="entry name" value="RAS"/>
    <property type="match status" value="1"/>
</dbReference>